<evidence type="ECO:0000256" key="3">
    <source>
        <dbReference type="SAM" id="Coils"/>
    </source>
</evidence>
<dbReference type="SUPFAM" id="SSF46557">
    <property type="entry name" value="GreA transcript cleavage protein, N-terminal domain"/>
    <property type="match status" value="1"/>
</dbReference>
<evidence type="ECO:0000313" key="7">
    <source>
        <dbReference type="Proteomes" id="UP000229976"/>
    </source>
</evidence>
<name>A0A2G9YUN6_9BACT</name>
<feature type="domain" description="Transcription elongation factor GreA/GreB N-terminal" evidence="5">
    <location>
        <begin position="7"/>
        <end position="74"/>
    </location>
</feature>
<keyword evidence="1" id="KW-0805">Transcription regulation</keyword>
<gene>
    <name evidence="6" type="ORF">COX37_01195</name>
</gene>
<dbReference type="PANTHER" id="PTHR30437">
    <property type="entry name" value="TRANSCRIPTION ELONGATION FACTOR GREA"/>
    <property type="match status" value="1"/>
</dbReference>
<dbReference type="InterPro" id="IPR036805">
    <property type="entry name" value="Tscrpt_elong_fac_GreA/B_N_sf"/>
</dbReference>
<reference evidence="6 7" key="1">
    <citation type="submission" date="2017-09" db="EMBL/GenBank/DDBJ databases">
        <title>Depth-based differentiation of microbial function through sediment-hosted aquifers and enrichment of novel symbionts in the deep terrestrial subsurface.</title>
        <authorList>
            <person name="Probst A.J."/>
            <person name="Ladd B."/>
            <person name="Jarett J.K."/>
            <person name="Geller-Mcgrath D.E."/>
            <person name="Sieber C.M."/>
            <person name="Emerson J.B."/>
            <person name="Anantharaman K."/>
            <person name="Thomas B.C."/>
            <person name="Malmstrom R."/>
            <person name="Stieglmeier M."/>
            <person name="Klingl A."/>
            <person name="Woyke T."/>
            <person name="Ryan C.M."/>
            <person name="Banfield J.F."/>
        </authorList>
    </citation>
    <scope>NUCLEOTIDE SEQUENCE [LARGE SCALE GENOMIC DNA]</scope>
    <source>
        <strain evidence="6">CG23_combo_of_CG06-09_8_20_14_all_39_17</strain>
    </source>
</reference>
<evidence type="ECO:0000256" key="1">
    <source>
        <dbReference type="ARBA" id="ARBA00023015"/>
    </source>
</evidence>
<dbReference type="InterPro" id="IPR023459">
    <property type="entry name" value="Tscrpt_elong_fac_GreA/B_fam"/>
</dbReference>
<keyword evidence="3" id="KW-0175">Coiled coil</keyword>
<dbReference type="InterPro" id="IPR001437">
    <property type="entry name" value="Tscrpt_elong_fac_GreA/B_C"/>
</dbReference>
<feature type="domain" description="Transcription elongation factor GreA/GreB C-terminal" evidence="4">
    <location>
        <begin position="82"/>
        <end position="157"/>
    </location>
</feature>
<dbReference type="AlphaFoldDB" id="A0A2G9YUN6"/>
<dbReference type="Proteomes" id="UP000229976">
    <property type="component" value="Unassembled WGS sequence"/>
</dbReference>
<dbReference type="Gene3D" id="3.10.50.30">
    <property type="entry name" value="Transcription elongation factor, GreA/GreB, C-terminal domain"/>
    <property type="match status" value="1"/>
</dbReference>
<dbReference type="GO" id="GO:0006354">
    <property type="term" value="P:DNA-templated transcription elongation"/>
    <property type="evidence" value="ECO:0007669"/>
    <property type="project" value="TreeGrafter"/>
</dbReference>
<protein>
    <submittedName>
        <fullName evidence="6">Transcription elongation factor GreA</fullName>
    </submittedName>
</protein>
<dbReference type="EMBL" id="PCRO01000015">
    <property type="protein sequence ID" value="PIP22948.1"/>
    <property type="molecule type" value="Genomic_DNA"/>
</dbReference>
<sequence length="160" mass="17975">MEEKKFYLTKKGLERLKKEYEELKSLKIAKVKEGSPQTWHSEDLSSEYLSFQDDLASLEKRMAEIEAIIDNYEIIKIPSKKDQGRVGLGATVSLEGEGKKGKVNEFMIVGTLDANPLEGKISSESPVGKVLMGLKVGDEAVIESPIKMIYKVKKIKYNSF</sequence>
<keyword evidence="6" id="KW-0648">Protein biosynthesis</keyword>
<dbReference type="PIRSF" id="PIRSF006092">
    <property type="entry name" value="GreA_GreB"/>
    <property type="match status" value="1"/>
</dbReference>
<dbReference type="GO" id="GO:0070063">
    <property type="term" value="F:RNA polymerase binding"/>
    <property type="evidence" value="ECO:0007669"/>
    <property type="project" value="InterPro"/>
</dbReference>
<keyword evidence="2" id="KW-0804">Transcription</keyword>
<evidence type="ECO:0000256" key="2">
    <source>
        <dbReference type="ARBA" id="ARBA00023163"/>
    </source>
</evidence>
<feature type="coiled-coil region" evidence="3">
    <location>
        <begin position="13"/>
        <end position="75"/>
    </location>
</feature>
<evidence type="ECO:0000259" key="4">
    <source>
        <dbReference type="Pfam" id="PF01272"/>
    </source>
</evidence>
<dbReference type="SUPFAM" id="SSF54534">
    <property type="entry name" value="FKBP-like"/>
    <property type="match status" value="1"/>
</dbReference>
<evidence type="ECO:0000259" key="5">
    <source>
        <dbReference type="Pfam" id="PF03449"/>
    </source>
</evidence>
<dbReference type="Pfam" id="PF03449">
    <property type="entry name" value="GreA_GreB_N"/>
    <property type="match status" value="1"/>
</dbReference>
<dbReference type="GO" id="GO:0003746">
    <property type="term" value="F:translation elongation factor activity"/>
    <property type="evidence" value="ECO:0007669"/>
    <property type="project" value="UniProtKB-KW"/>
</dbReference>
<accession>A0A2G9YUN6</accession>
<dbReference type="InterPro" id="IPR022691">
    <property type="entry name" value="Tscrpt_elong_fac_GreA/B_N"/>
</dbReference>
<comment type="caution">
    <text evidence="6">The sequence shown here is derived from an EMBL/GenBank/DDBJ whole genome shotgun (WGS) entry which is preliminary data.</text>
</comment>
<dbReference type="Pfam" id="PF01272">
    <property type="entry name" value="GreA_GreB"/>
    <property type="match status" value="1"/>
</dbReference>
<dbReference type="GO" id="GO:0032784">
    <property type="term" value="P:regulation of DNA-templated transcription elongation"/>
    <property type="evidence" value="ECO:0007669"/>
    <property type="project" value="InterPro"/>
</dbReference>
<organism evidence="6 7">
    <name type="scientific">Candidatus Nealsonbacteria bacterium CG23_combo_of_CG06-09_8_20_14_all_39_17</name>
    <dbReference type="NCBI Taxonomy" id="1974722"/>
    <lineage>
        <taxon>Bacteria</taxon>
        <taxon>Candidatus Nealsoniibacteriota</taxon>
    </lineage>
</organism>
<keyword evidence="6" id="KW-0251">Elongation factor</keyword>
<dbReference type="Gene3D" id="1.10.287.180">
    <property type="entry name" value="Transcription elongation factor, GreA/GreB, N-terminal domain"/>
    <property type="match status" value="1"/>
</dbReference>
<evidence type="ECO:0000313" key="6">
    <source>
        <dbReference type="EMBL" id="PIP22948.1"/>
    </source>
</evidence>
<dbReference type="InterPro" id="IPR036953">
    <property type="entry name" value="GreA/GreB_C_sf"/>
</dbReference>
<proteinExistence type="predicted"/>
<dbReference type="PANTHER" id="PTHR30437:SF4">
    <property type="entry name" value="TRANSCRIPTION ELONGATION FACTOR GREA"/>
    <property type="match status" value="1"/>
</dbReference>
<dbReference type="GO" id="GO:0003677">
    <property type="term" value="F:DNA binding"/>
    <property type="evidence" value="ECO:0007669"/>
    <property type="project" value="InterPro"/>
</dbReference>